<reference evidence="1 2" key="1">
    <citation type="journal article" date="2024" name="G3 (Bethesda)">
        <title>Genome assembly of Hibiscus sabdariffa L. provides insights into metabolisms of medicinal natural products.</title>
        <authorList>
            <person name="Kim T."/>
        </authorList>
    </citation>
    <scope>NUCLEOTIDE SEQUENCE [LARGE SCALE GENOMIC DNA]</scope>
    <source>
        <strain evidence="1">TK-2024</strain>
        <tissue evidence="1">Old leaves</tissue>
    </source>
</reference>
<proteinExistence type="predicted"/>
<organism evidence="1 2">
    <name type="scientific">Hibiscus sabdariffa</name>
    <name type="common">roselle</name>
    <dbReference type="NCBI Taxonomy" id="183260"/>
    <lineage>
        <taxon>Eukaryota</taxon>
        <taxon>Viridiplantae</taxon>
        <taxon>Streptophyta</taxon>
        <taxon>Embryophyta</taxon>
        <taxon>Tracheophyta</taxon>
        <taxon>Spermatophyta</taxon>
        <taxon>Magnoliopsida</taxon>
        <taxon>eudicotyledons</taxon>
        <taxon>Gunneridae</taxon>
        <taxon>Pentapetalae</taxon>
        <taxon>rosids</taxon>
        <taxon>malvids</taxon>
        <taxon>Malvales</taxon>
        <taxon>Malvaceae</taxon>
        <taxon>Malvoideae</taxon>
        <taxon>Hibiscus</taxon>
    </lineage>
</organism>
<keyword evidence="2" id="KW-1185">Reference proteome</keyword>
<dbReference type="Proteomes" id="UP001396334">
    <property type="component" value="Unassembled WGS sequence"/>
</dbReference>
<sequence>MVSRKTRIREFETVAATEACLAMMHNKVPAKKTDPGSFTIPCSIGNNYSCKSLCDLGASINLMPKSVFKKLGIGEAKPTTVILQLADRSCVQPEGKIEDILVRVDKFIFPADFLILDCEADEHAPVILGRSFLATSRVLLDFENNELVLRVNEQKSKTIQKKPDQVNSETGNWAEHNSGKYFESLNYSNKDSKTDKPSVEQPQNLELKPLPEQLKYAYLGDDNTLPVIISSKLLSKQEKQLIQMLWQHKRALGWTIADIKGINPTIFMHKILLEDNYKPTVDAQRRINQAMKDVGLAATLLLVKKLADFFIFWEEFPDFCSLVYSGGLRRDLFVNSWRLKIQVHRVTKKSNGCRFLRLDPRFTFYRLSEEQVFEPEVVD</sequence>
<comment type="caution">
    <text evidence="1">The sequence shown here is derived from an EMBL/GenBank/DDBJ whole genome shotgun (WGS) entry which is preliminary data.</text>
</comment>
<gene>
    <name evidence="1" type="ORF">V6N11_060303</name>
</gene>
<accession>A0ABR2QQ84</accession>
<dbReference type="Pfam" id="PF13650">
    <property type="entry name" value="Asp_protease_2"/>
    <property type="match status" value="1"/>
</dbReference>
<dbReference type="PANTHER" id="PTHR33067:SF32">
    <property type="entry name" value="ASPARTIC PEPTIDASE DDI1-TYPE DOMAIN-CONTAINING PROTEIN"/>
    <property type="match status" value="1"/>
</dbReference>
<dbReference type="EMBL" id="JBBPBN010000034">
    <property type="protein sequence ID" value="KAK9002720.1"/>
    <property type="molecule type" value="Genomic_DNA"/>
</dbReference>
<evidence type="ECO:0000313" key="2">
    <source>
        <dbReference type="Proteomes" id="UP001396334"/>
    </source>
</evidence>
<evidence type="ECO:0000313" key="1">
    <source>
        <dbReference type="EMBL" id="KAK9002720.1"/>
    </source>
</evidence>
<dbReference type="Gene3D" id="2.40.70.10">
    <property type="entry name" value="Acid Proteases"/>
    <property type="match status" value="1"/>
</dbReference>
<dbReference type="CDD" id="cd00303">
    <property type="entry name" value="retropepsin_like"/>
    <property type="match status" value="1"/>
</dbReference>
<dbReference type="InterPro" id="IPR021109">
    <property type="entry name" value="Peptidase_aspartic_dom_sf"/>
</dbReference>
<protein>
    <submittedName>
        <fullName evidence="1">Uncharacterized protein</fullName>
    </submittedName>
</protein>
<name>A0ABR2QQ84_9ROSI</name>
<dbReference type="PANTHER" id="PTHR33067">
    <property type="entry name" value="RNA-DIRECTED DNA POLYMERASE-RELATED"/>
    <property type="match status" value="1"/>
</dbReference>